<organism evidence="1 2">
    <name type="scientific">Bacillus spongiae</name>
    <dbReference type="NCBI Taxonomy" id="2683610"/>
    <lineage>
        <taxon>Bacteria</taxon>
        <taxon>Bacillati</taxon>
        <taxon>Bacillota</taxon>
        <taxon>Bacilli</taxon>
        <taxon>Bacillales</taxon>
        <taxon>Bacillaceae</taxon>
        <taxon>Bacillus</taxon>
    </lineage>
</organism>
<dbReference type="InterPro" id="IPR037208">
    <property type="entry name" value="Spo0E-like_sf"/>
</dbReference>
<sequence>MDKYSFERIDTLIEKKRQQMIQVGLAKGLSSEETVTLSKQLDRLLNIHSRRYLLSKNWSTSSAFIVTN</sequence>
<dbReference type="InterPro" id="IPR018540">
    <property type="entry name" value="Spo0E-like"/>
</dbReference>
<dbReference type="PANTHER" id="PTHR41263:SF1">
    <property type="entry name" value="ASPARTYL-PHOSPHATE PHOSPHATASE YISI"/>
    <property type="match status" value="1"/>
</dbReference>
<dbReference type="Pfam" id="PF09388">
    <property type="entry name" value="SpoOE-like"/>
    <property type="match status" value="1"/>
</dbReference>
<dbReference type="InterPro" id="IPR053028">
    <property type="entry name" value="Spo0E-like_phosphatase"/>
</dbReference>
<evidence type="ECO:0000313" key="1">
    <source>
        <dbReference type="EMBL" id="MEI5905931.1"/>
    </source>
</evidence>
<dbReference type="Gene3D" id="4.10.280.10">
    <property type="entry name" value="Helix-loop-helix DNA-binding domain"/>
    <property type="match status" value="1"/>
</dbReference>
<dbReference type="EMBL" id="JBBAXC010000002">
    <property type="protein sequence ID" value="MEI5905931.1"/>
    <property type="molecule type" value="Genomic_DNA"/>
</dbReference>
<dbReference type="PANTHER" id="PTHR41263">
    <property type="entry name" value="ASPARTYL-PHOSPHATE PHOSPHATASE YISI"/>
    <property type="match status" value="1"/>
</dbReference>
<dbReference type="RefSeq" id="WP_336585349.1">
    <property type="nucleotide sequence ID" value="NZ_JBBAXC010000002.1"/>
</dbReference>
<evidence type="ECO:0000313" key="2">
    <source>
        <dbReference type="Proteomes" id="UP001312865"/>
    </source>
</evidence>
<dbReference type="Proteomes" id="UP001312865">
    <property type="component" value="Unassembled WGS sequence"/>
</dbReference>
<protein>
    <submittedName>
        <fullName evidence="1">Aspartyl-phosphate phosphatase Spo0E family protein</fullName>
    </submittedName>
</protein>
<comment type="caution">
    <text evidence="1">The sequence shown here is derived from an EMBL/GenBank/DDBJ whole genome shotgun (WGS) entry which is preliminary data.</text>
</comment>
<gene>
    <name evidence="1" type="ORF">WAK64_02470</name>
</gene>
<name>A0ABU8H9D7_9BACI</name>
<keyword evidence="2" id="KW-1185">Reference proteome</keyword>
<accession>A0ABU8H9D7</accession>
<proteinExistence type="predicted"/>
<dbReference type="InterPro" id="IPR036638">
    <property type="entry name" value="HLH_DNA-bd_sf"/>
</dbReference>
<reference evidence="1 2" key="1">
    <citation type="journal article" date="2018" name="J. Microbiol.">
        <title>Bacillus spongiae sp. nov., isolated from sponge of Jeju Island.</title>
        <authorList>
            <person name="Lee G.E."/>
            <person name="Im W.T."/>
            <person name="Park J.S."/>
        </authorList>
    </citation>
    <scope>NUCLEOTIDE SEQUENCE [LARGE SCALE GENOMIC DNA]</scope>
    <source>
        <strain evidence="1 2">135PIL107-10</strain>
    </source>
</reference>
<dbReference type="SUPFAM" id="SSF140500">
    <property type="entry name" value="BAS1536-like"/>
    <property type="match status" value="1"/>
</dbReference>